<feature type="compositionally biased region" description="Basic and acidic residues" evidence="1">
    <location>
        <begin position="592"/>
        <end position="607"/>
    </location>
</feature>
<feature type="compositionally biased region" description="Polar residues" evidence="1">
    <location>
        <begin position="317"/>
        <end position="329"/>
    </location>
</feature>
<evidence type="ECO:0000313" key="2">
    <source>
        <dbReference type="EMBL" id="CCF49441.1"/>
    </source>
</evidence>
<dbReference type="STRING" id="1128400.I2FR98"/>
<keyword evidence="3" id="KW-1185">Reference proteome</keyword>
<feature type="compositionally biased region" description="Low complexity" evidence="1">
    <location>
        <begin position="69"/>
        <end position="80"/>
    </location>
</feature>
<feature type="region of interest" description="Disordered" evidence="1">
    <location>
        <begin position="513"/>
        <end position="711"/>
    </location>
</feature>
<dbReference type="eggNOG" id="ENOG502RY6I">
    <property type="taxonomic scope" value="Eukaryota"/>
</dbReference>
<name>I2FR98_USTHO</name>
<evidence type="ECO:0000256" key="1">
    <source>
        <dbReference type="SAM" id="MobiDB-lite"/>
    </source>
</evidence>
<dbReference type="Proteomes" id="UP000006174">
    <property type="component" value="Unassembled WGS sequence"/>
</dbReference>
<feature type="compositionally biased region" description="Gly residues" evidence="1">
    <location>
        <begin position="1253"/>
        <end position="1281"/>
    </location>
</feature>
<organism evidence="2 3">
    <name type="scientific">Ustilago hordei</name>
    <name type="common">Barley covered smut fungus</name>
    <dbReference type="NCBI Taxonomy" id="120017"/>
    <lineage>
        <taxon>Eukaryota</taxon>
        <taxon>Fungi</taxon>
        <taxon>Dikarya</taxon>
        <taxon>Basidiomycota</taxon>
        <taxon>Ustilaginomycotina</taxon>
        <taxon>Ustilaginomycetes</taxon>
        <taxon>Ustilaginales</taxon>
        <taxon>Ustilaginaceae</taxon>
        <taxon>Ustilago</taxon>
    </lineage>
</organism>
<feature type="compositionally biased region" description="Low complexity" evidence="1">
    <location>
        <begin position="207"/>
        <end position="236"/>
    </location>
</feature>
<dbReference type="OMA" id="RIYFHTP"/>
<feature type="compositionally biased region" description="Acidic residues" evidence="1">
    <location>
        <begin position="569"/>
        <end position="578"/>
    </location>
</feature>
<feature type="compositionally biased region" description="Polar residues" evidence="1">
    <location>
        <begin position="427"/>
        <end position="457"/>
    </location>
</feature>
<accession>I2FR98</accession>
<feature type="compositionally biased region" description="Polar residues" evidence="1">
    <location>
        <begin position="159"/>
        <end position="172"/>
    </location>
</feature>
<feature type="compositionally biased region" description="Pro residues" evidence="1">
    <location>
        <begin position="21"/>
        <end position="43"/>
    </location>
</feature>
<feature type="compositionally biased region" description="Low complexity" evidence="1">
    <location>
        <begin position="1"/>
        <end position="20"/>
    </location>
</feature>
<feature type="region of interest" description="Disordered" evidence="1">
    <location>
        <begin position="725"/>
        <end position="896"/>
    </location>
</feature>
<feature type="compositionally biased region" description="Acidic residues" evidence="1">
    <location>
        <begin position="611"/>
        <end position="661"/>
    </location>
</feature>
<feature type="compositionally biased region" description="Gly residues" evidence="1">
    <location>
        <begin position="1288"/>
        <end position="1308"/>
    </location>
</feature>
<gene>
    <name evidence="2" type="ORF">UHOR_07324</name>
</gene>
<comment type="caution">
    <text evidence="2">The sequence shown here is derived from an EMBL/GenBank/DDBJ whole genome shotgun (WGS) entry which is preliminary data.</text>
</comment>
<proteinExistence type="predicted"/>
<feature type="region of interest" description="Disordered" evidence="1">
    <location>
        <begin position="1245"/>
        <end position="1315"/>
    </location>
</feature>
<feature type="region of interest" description="Disordered" evidence="1">
    <location>
        <begin position="207"/>
        <end position="457"/>
    </location>
</feature>
<feature type="compositionally biased region" description="Low complexity" evidence="1">
    <location>
        <begin position="342"/>
        <end position="365"/>
    </location>
</feature>
<feature type="compositionally biased region" description="Basic and acidic residues" evidence="1">
    <location>
        <begin position="784"/>
        <end position="811"/>
    </location>
</feature>
<dbReference type="EMBL" id="CAGI01000144">
    <property type="protein sequence ID" value="CCF49441.1"/>
    <property type="molecule type" value="Genomic_DNA"/>
</dbReference>
<feature type="region of interest" description="Disordered" evidence="1">
    <location>
        <begin position="1"/>
        <end position="195"/>
    </location>
</feature>
<feature type="compositionally biased region" description="Low complexity" evidence="1">
    <location>
        <begin position="123"/>
        <end position="137"/>
    </location>
</feature>
<protein>
    <submittedName>
        <fullName evidence="2">Uncharacterized protein</fullName>
    </submittedName>
</protein>
<feature type="compositionally biased region" description="Polar residues" evidence="1">
    <location>
        <begin position="554"/>
        <end position="564"/>
    </location>
</feature>
<evidence type="ECO:0000313" key="3">
    <source>
        <dbReference type="Proteomes" id="UP000006174"/>
    </source>
</evidence>
<sequence length="1315" mass="136422">MKHNYPYAGQGVQQQQQAYGQPPPPAGPAPPLPSSGPPPPPPAYANYGYGSLAPGRHAPAHMNSAGAGSPQQSQWNQQQPHYLQQSGPGAPTTGHYAPLPPTQSGPYRGPHAGQAAAYSPHVPQQQQQAAQYPYQAPTLNMHSPSPAPPAYAYSPSAPQHQNLAPNNGNAQNWPGAYASGNQVGPPSKKARYQAPAVPSPVPLYRAPGVAPMAAPMGGNLAGPAAGPYGPAAANPPLQQPYAWQGPNTAPPPHRSPQPGQQGNFGRVPSGNTGRGGMSAQPSRGGKNARASSAGNGLGRGMNRNGTQTRNAALPANPNASMNAARTQNGPAPAWGPHANATSPGPAGRAGPAGSSSGPSAQLGAGRRASTASSVYSEKNSRRQGAPAVPGAGSLSKPGFSSQNMIPIDAPRGPNGARNKAVKGGNDAPSTSEKGNNAAAQIASGSEAGSKNANGSRSGTVDAIASVKDSNLGASSKRAHIDFRILGLEIKELDWSWFAPEALGKNVPGGVEVDIQQDADQVNAEANDAPAVTASQAADDDDIKRDVTIPADGNQVANANEAQSTRGDEAKDEENDEQNADPKDEAEPNSNEINDHHDEHADYDEHPLDAQGEAEDDAGGEADAQADADAETGIGDDADDDAEADANADGDAEADPDTEDDLQANGDGDVSMSQVESDSRHSVPPTPEPNGEPPNGKQAAQASNGSKTLANLRESTKVRFCFAAMSNAGPEGAPTGPKAEQIPEAAADTSTEVKVKTEDGVEAEADNVSAEGQEKAMDAPAAEAEQEKPAKEDAGARQEVKVETVADVKQDETAAGGPDADTVEEKSSEEQSAQLTEDEAADATREGVGEKEEDKKQESKAKPGNETEQQDEESATASSTGKKAKPPADLAPQAKGPPQLSLNRIFLSFAANRKRLAIDAEAVKSVRIHRSEHWIEIIINTARQNAAAGRKKGEEYLVCNKTLLEKRAKGQENYTAVTLNGIASFWTSSSSSSASFAESNEAEHLELPPFFRLPHPSPQLTILVKLDPSAPLPEPTWLRKNDVASLLANLQRSSGRSETAVSVGAAQHVWAGKIEVVDPDPPPSMGTVLYEWVKESVVGSQRERKRFVDQLLCKAKGHGVKEAKKEEEGEKERERDVRVTRSFIEIILRLIKGERVAIPPSNLNDMGGSSSAPTESSSFSRAASKAMLTTTTTYPGWIMISLLNLLLDNPATDSAEVRRQVDRMCMDIPKSSLFKGLDLTLKDGVGDGRESTAGQGGVGGSGGSKVGAGRIGGGGMGGGGKVAGVKRQYGGGGGQGGAGRQVGGGGGGRFGKRKRN</sequence>
<feature type="compositionally biased region" description="Polar residues" evidence="1">
    <location>
        <begin position="697"/>
        <end position="708"/>
    </location>
</feature>
<reference evidence="2 3" key="1">
    <citation type="journal article" date="2012" name="Plant Cell">
        <title>Genome comparison of barley and maize smut fungi reveals targeted loss of RNA silencing components and species-specific presence of transposable elements.</title>
        <authorList>
            <person name="Laurie J.D."/>
            <person name="Ali S."/>
            <person name="Linning R."/>
            <person name="Mannhaupt G."/>
            <person name="Wong P."/>
            <person name="Gueldener U."/>
            <person name="Muensterkoetter M."/>
            <person name="Moore R."/>
            <person name="Kahmann R."/>
            <person name="Bakkeren G."/>
            <person name="Schirawski J."/>
        </authorList>
    </citation>
    <scope>NUCLEOTIDE SEQUENCE [LARGE SCALE GENOMIC DNA]</scope>
    <source>
        <strain evidence="3">Uh4875-4</strain>
    </source>
</reference>
<dbReference type="HOGENOM" id="CLU_260354_0_0_1"/>
<feature type="compositionally biased region" description="Basic and acidic residues" evidence="1">
    <location>
        <begin position="841"/>
        <end position="864"/>
    </location>
</feature>